<dbReference type="InterPro" id="IPR000160">
    <property type="entry name" value="GGDEF_dom"/>
</dbReference>
<protein>
    <submittedName>
        <fullName evidence="8">Unannotated protein</fullName>
    </submittedName>
</protein>
<feature type="transmembrane region" description="Helical" evidence="1">
    <location>
        <begin position="275"/>
        <end position="293"/>
    </location>
</feature>
<dbReference type="SUPFAM" id="SSF55785">
    <property type="entry name" value="PYP-like sensor domain (PAS domain)"/>
    <property type="match status" value="2"/>
</dbReference>
<feature type="transmembrane region" description="Helical" evidence="1">
    <location>
        <begin position="233"/>
        <end position="255"/>
    </location>
</feature>
<dbReference type="Pfam" id="PF08447">
    <property type="entry name" value="PAS_3"/>
    <property type="match status" value="1"/>
</dbReference>
<evidence type="ECO:0000259" key="4">
    <source>
        <dbReference type="PROSITE" id="PS50883"/>
    </source>
</evidence>
<dbReference type="SUPFAM" id="SSF55073">
    <property type="entry name" value="Nucleotide cyclase"/>
    <property type="match status" value="1"/>
</dbReference>
<keyword evidence="1" id="KW-1133">Transmembrane helix</keyword>
<dbReference type="SMART" id="SM00267">
    <property type="entry name" value="GGDEF"/>
    <property type="match status" value="1"/>
</dbReference>
<dbReference type="Pfam" id="PF08448">
    <property type="entry name" value="PAS_4"/>
    <property type="match status" value="1"/>
</dbReference>
<dbReference type="Gene3D" id="3.30.70.270">
    <property type="match status" value="1"/>
</dbReference>
<dbReference type="Pfam" id="PF00563">
    <property type="entry name" value="EAL"/>
    <property type="match status" value="1"/>
</dbReference>
<evidence type="ECO:0000259" key="2">
    <source>
        <dbReference type="PROSITE" id="PS50112"/>
    </source>
</evidence>
<dbReference type="InterPro" id="IPR035919">
    <property type="entry name" value="EAL_sf"/>
</dbReference>
<feature type="transmembrane region" description="Helical" evidence="1">
    <location>
        <begin position="205"/>
        <end position="227"/>
    </location>
</feature>
<dbReference type="PROSITE" id="PS50112">
    <property type="entry name" value="PAS"/>
    <property type="match status" value="2"/>
</dbReference>
<evidence type="ECO:0000256" key="1">
    <source>
        <dbReference type="SAM" id="Phobius"/>
    </source>
</evidence>
<dbReference type="EMBL" id="CAFBOG010000053">
    <property type="protein sequence ID" value="CAB4976121.1"/>
    <property type="molecule type" value="Genomic_DNA"/>
</dbReference>
<dbReference type="NCBIfam" id="TIGR00229">
    <property type="entry name" value="sensory_box"/>
    <property type="match status" value="2"/>
</dbReference>
<dbReference type="Gene3D" id="3.30.450.20">
    <property type="entry name" value="PAS domain"/>
    <property type="match status" value="2"/>
</dbReference>
<dbReference type="SMART" id="SM00052">
    <property type="entry name" value="EAL"/>
    <property type="match status" value="1"/>
</dbReference>
<dbReference type="InterPro" id="IPR043128">
    <property type="entry name" value="Rev_trsase/Diguanyl_cyclase"/>
</dbReference>
<dbReference type="EMBL" id="CAFAAQ010000083">
    <property type="protein sequence ID" value="CAB4809027.1"/>
    <property type="molecule type" value="Genomic_DNA"/>
</dbReference>
<feature type="transmembrane region" description="Helical" evidence="1">
    <location>
        <begin position="104"/>
        <end position="126"/>
    </location>
</feature>
<dbReference type="InterPro" id="IPR029787">
    <property type="entry name" value="Nucleotide_cyclase"/>
</dbReference>
<feature type="transmembrane region" description="Helical" evidence="1">
    <location>
        <begin position="44"/>
        <end position="62"/>
    </location>
</feature>
<dbReference type="CDD" id="cd00130">
    <property type="entry name" value="PAS"/>
    <property type="match status" value="2"/>
</dbReference>
<evidence type="ECO:0000313" key="8">
    <source>
        <dbReference type="EMBL" id="CAB5029420.1"/>
    </source>
</evidence>
<dbReference type="AlphaFoldDB" id="A0A6J7RLR4"/>
<dbReference type="PROSITE" id="PS50113">
    <property type="entry name" value="PAC"/>
    <property type="match status" value="1"/>
</dbReference>
<dbReference type="InterPro" id="IPR052155">
    <property type="entry name" value="Biofilm_reg_signaling"/>
</dbReference>
<dbReference type="InterPro" id="IPR000014">
    <property type="entry name" value="PAS"/>
</dbReference>
<dbReference type="PANTHER" id="PTHR44757:SF2">
    <property type="entry name" value="BIOFILM ARCHITECTURE MAINTENANCE PROTEIN MBAA"/>
    <property type="match status" value="1"/>
</dbReference>
<evidence type="ECO:0000313" key="6">
    <source>
        <dbReference type="EMBL" id="CAB4809027.1"/>
    </source>
</evidence>
<name>A0A6J7RLR4_9ZZZZ</name>
<dbReference type="PROSITE" id="PS50883">
    <property type="entry name" value="EAL"/>
    <property type="match status" value="1"/>
</dbReference>
<dbReference type="EMBL" id="CAFBPW010000034">
    <property type="protein sequence ID" value="CAB5029420.1"/>
    <property type="molecule type" value="Genomic_DNA"/>
</dbReference>
<keyword evidence="1" id="KW-0812">Transmembrane</keyword>
<feature type="domain" description="PAS" evidence="2">
    <location>
        <begin position="479"/>
        <end position="549"/>
    </location>
</feature>
<dbReference type="SMART" id="SM00091">
    <property type="entry name" value="PAS"/>
    <property type="match status" value="2"/>
</dbReference>
<dbReference type="InterPro" id="IPR035965">
    <property type="entry name" value="PAS-like_dom_sf"/>
</dbReference>
<feature type="domain" description="PAS" evidence="2">
    <location>
        <begin position="603"/>
        <end position="668"/>
    </location>
</feature>
<dbReference type="InterPro" id="IPR013655">
    <property type="entry name" value="PAS_fold_3"/>
</dbReference>
<accession>A0A6J7RLR4</accession>
<dbReference type="InterPro" id="IPR013656">
    <property type="entry name" value="PAS_4"/>
</dbReference>
<organism evidence="8">
    <name type="scientific">freshwater metagenome</name>
    <dbReference type="NCBI Taxonomy" id="449393"/>
    <lineage>
        <taxon>unclassified sequences</taxon>
        <taxon>metagenomes</taxon>
        <taxon>ecological metagenomes</taxon>
    </lineage>
</organism>
<sequence>MSGNIPRMKPIRGKASERSVLRRYLIGSAVWAVLFLVMPTELKPVWYSLFGWTSVVVAGIRVRKLPANIRKPASLIIVAGALALAGGIVRFVDSEIRGIDYPFPSFADAFSFVSVGLFLVAILSIVKTRVERITLDPLLDAIIGGVAVALLQWTLVLLPYLQSSTAPLAHKLTNCVYAALSLLLVVAALLALVSGAQRSVSNRLLAAGLVATFALDLVATLVTAGRLGTEARLYVAPLAFIFAVAGLLHPSVVLLTSRPSDPTLLRRLTNRRISILALALLTPPVLILVELLAGKTSGLALPALAALALAPLVVTRLGRLVRQNELLAETEESLRHVGERLVGAETTQDIIHVITVGAEQVLGKNFLSADLRTEFTLDSTSPQQLSAAASFFLDDASELADGQHGLPSAGQLQAHPGPDGSIINVGAVRIRPDLRAAFLVRSKHALSDVEHNAVLALCRESAIAFRSVDLTEQQVLQRSEERFGALIDNSSDIVLVLQEDLSCSYISPVAARLLGYPAISFKEFDLLALVHRDDRTAALSLIKHAKQGSSETSEVRLRHFAGTYAWFEIGGTDLSDDPSINGLVLNAREIGDRKMAEERLLHSEARFKALVQNSTDLVIVLDPCGSIRYASPSVETAVELPAEQIHGRQMGDVFAESTLPIEALLDPSQPVHGWNSAAIEFGFRSLTGDWRVLETTLTDLRDEPAVGGLVLNARDITDRKHMDDLLLHQANHDELTGLPNRRRLLDLLTQTLQRNSGTTTVSALLIDIDNFKEINDSLGHAFGDRLLLAIAARLTGLLDPGDAAARIGGDEFVVAFERAHGEKPTTDLCEHILTTLSAPFIIEGRELSVTASAGLAFDHDRSNSAELLLQNADTAMYKAKGLGKRQVVVFESFMHTATFDRLELRADLARAVAQEQFEAFYQPIVQLETRKIVGAEALVRWRHPERGLVGPGLFIPLAEESGLIAPIGEFMLNTACTDLGAWRHEFGQLVEDFTISVNLSVQQLHDRRIVGKVSDILERTGLPAERLVLEVTESTLITDTEMIASTMQQLRSFGTRLAIDDFGTGYSSLGYIQQFEFDVLKIDKTFVDDLDSFTNQRIVTAVLQLAEQLGVKTIAEGIEEELQGELLKALGCKLGQGYLYAKPMPANEFRELLQTNWAEQGQTPEAQEQFS</sequence>
<keyword evidence="1" id="KW-0472">Membrane</keyword>
<dbReference type="InterPro" id="IPR001633">
    <property type="entry name" value="EAL_dom"/>
</dbReference>
<evidence type="ECO:0000259" key="3">
    <source>
        <dbReference type="PROSITE" id="PS50113"/>
    </source>
</evidence>
<dbReference type="PROSITE" id="PS50887">
    <property type="entry name" value="GGDEF"/>
    <property type="match status" value="1"/>
</dbReference>
<dbReference type="CDD" id="cd01949">
    <property type="entry name" value="GGDEF"/>
    <property type="match status" value="1"/>
</dbReference>
<dbReference type="SUPFAM" id="SSF141868">
    <property type="entry name" value="EAL domain-like"/>
    <property type="match status" value="1"/>
</dbReference>
<proteinExistence type="predicted"/>
<evidence type="ECO:0000259" key="5">
    <source>
        <dbReference type="PROSITE" id="PS50887"/>
    </source>
</evidence>
<feature type="transmembrane region" description="Helical" evidence="1">
    <location>
        <begin position="21"/>
        <end position="38"/>
    </location>
</feature>
<dbReference type="InterPro" id="IPR000700">
    <property type="entry name" value="PAS-assoc_C"/>
</dbReference>
<dbReference type="Pfam" id="PF00990">
    <property type="entry name" value="GGDEF"/>
    <property type="match status" value="1"/>
</dbReference>
<dbReference type="NCBIfam" id="TIGR00254">
    <property type="entry name" value="GGDEF"/>
    <property type="match status" value="1"/>
</dbReference>
<feature type="transmembrane region" description="Helical" evidence="1">
    <location>
        <begin position="138"/>
        <end position="156"/>
    </location>
</feature>
<dbReference type="CDD" id="cd01948">
    <property type="entry name" value="EAL"/>
    <property type="match status" value="1"/>
</dbReference>
<feature type="transmembrane region" description="Helical" evidence="1">
    <location>
        <begin position="176"/>
        <end position="193"/>
    </location>
</feature>
<reference evidence="8" key="1">
    <citation type="submission" date="2020-05" db="EMBL/GenBank/DDBJ databases">
        <authorList>
            <person name="Chiriac C."/>
            <person name="Salcher M."/>
            <person name="Ghai R."/>
            <person name="Kavagutti S V."/>
        </authorList>
    </citation>
    <scope>NUCLEOTIDE SEQUENCE</scope>
</reference>
<gene>
    <name evidence="6" type="ORF">UFOPK3046_01024</name>
    <name evidence="7" type="ORF">UFOPK3914_00745</name>
    <name evidence="8" type="ORF">UFOPK4173_00469</name>
</gene>
<feature type="transmembrane region" description="Helical" evidence="1">
    <location>
        <begin position="74"/>
        <end position="92"/>
    </location>
</feature>
<feature type="domain" description="PAC" evidence="3">
    <location>
        <begin position="551"/>
        <end position="602"/>
    </location>
</feature>
<dbReference type="PANTHER" id="PTHR44757">
    <property type="entry name" value="DIGUANYLATE CYCLASE DGCP"/>
    <property type="match status" value="1"/>
</dbReference>
<dbReference type="Gene3D" id="3.20.20.450">
    <property type="entry name" value="EAL domain"/>
    <property type="match status" value="1"/>
</dbReference>
<feature type="domain" description="GGDEF" evidence="5">
    <location>
        <begin position="759"/>
        <end position="892"/>
    </location>
</feature>
<evidence type="ECO:0000313" key="7">
    <source>
        <dbReference type="EMBL" id="CAB4976121.1"/>
    </source>
</evidence>
<feature type="domain" description="EAL" evidence="4">
    <location>
        <begin position="901"/>
        <end position="1157"/>
    </location>
</feature>